<gene>
    <name evidence="4" type="ORF">PCAR00345_LOCUS6596</name>
</gene>
<dbReference type="PROSITE" id="PS50255">
    <property type="entry name" value="CYTOCHROME_B5_2"/>
    <property type="match status" value="1"/>
</dbReference>
<feature type="compositionally biased region" description="Polar residues" evidence="1">
    <location>
        <begin position="615"/>
        <end position="625"/>
    </location>
</feature>
<dbReference type="InterPro" id="IPR036400">
    <property type="entry name" value="Cyt_B5-like_heme/steroid_sf"/>
</dbReference>
<accession>A0A7S4EUY4</accession>
<feature type="transmembrane region" description="Helical" evidence="2">
    <location>
        <begin position="250"/>
        <end position="274"/>
    </location>
</feature>
<feature type="transmembrane region" description="Helical" evidence="2">
    <location>
        <begin position="96"/>
        <end position="119"/>
    </location>
</feature>
<feature type="compositionally biased region" description="Low complexity" evidence="1">
    <location>
        <begin position="516"/>
        <end position="534"/>
    </location>
</feature>
<feature type="transmembrane region" description="Helical" evidence="2">
    <location>
        <begin position="63"/>
        <end position="84"/>
    </location>
</feature>
<dbReference type="PANTHER" id="PTHR19353">
    <property type="entry name" value="FATTY ACID DESATURASE 2"/>
    <property type="match status" value="1"/>
</dbReference>
<feature type="region of interest" description="Disordered" evidence="1">
    <location>
        <begin position="615"/>
        <end position="646"/>
    </location>
</feature>
<keyword evidence="2" id="KW-0812">Transmembrane</keyword>
<dbReference type="AlphaFoldDB" id="A0A7S4EUY4"/>
<feature type="transmembrane region" description="Helical" evidence="2">
    <location>
        <begin position="829"/>
        <end position="851"/>
    </location>
</feature>
<evidence type="ECO:0000259" key="3">
    <source>
        <dbReference type="PROSITE" id="PS50255"/>
    </source>
</evidence>
<feature type="transmembrane region" description="Helical" evidence="2">
    <location>
        <begin position="326"/>
        <end position="345"/>
    </location>
</feature>
<sequence>MAILSCEQTQTTLAVVRRLTRQKSGVKASTSVGDKAGVCIRQQATRLTPKIVSAKWGLIRAGITARLPAAFAAAAILLTMRAVLQMHPKNEWRLNHTYLTLSFLASAAFLVLGNLLFLWKPTHRAGQVLVDRVVGMVDNWENETLRSFIELGIWLGVIWATFDVTGRLDLSLLCGTMSGCLVVLCGEALTPCLRELEQHAKAARVCSSTRAASQRKSGTRRSGAQLVDPGLLAIYGIGGLRLIYENVTDIVVAGVLAGLAGCALLGTSALIAIWPPTRRAGEMLQDRILNTRANWNSFPSRSATESAMFLGVTIGTYANLHQPVVAVQAGLLAGMLVCFAGEVVVTRSPHEDKSGALVPPCVCAYLTIFCCHVIFARGHDGHASTFTVQLLLAICCGVSLQITSRLLLLWKPTRRYGCAIRQRFTHAVRNWETRPLRSAFESGCTNACSWISWRLSDDAVIAGAAAIISGIGSILLSEAWLFPPATPALEAADCKRPRERQPEEKHQQPDGAHRQPAAAGTSAPSAAETNAPAAARDCRLVTPEELSRHASEKDCWVAVHGEVYDVSKWRSRHPGGADLLLEYCGMDATDQFELFHPPRAADRLRALRIGKFTTSPAAANKSSPTPIEEAASADMPKAASEAAGEAAPAPPAVAAAGLGLDDYRALRKQLWEEGAFEPRLGFYACKQLLVAALLALSVGVLWSESDSTAQLVLAAVLLALALQQAAFLGHDTLHNGVLSRRGISAARDLLGQLNAGAVLGISSTMWLNEHNAHHAYTLRPHQDPQFTYFPLWLQSAKEIGCWMAELPKEGVSRRLAWRGVKLLVRVQHITFLPIVLAIGRYNFLAISWVYAVRARAWRDMLAMGAHLLWFGAFVALLLPTNSQRLQFVVLHYSLVGILHVQLLVSHLCTEQFTAAEEKSLGLFQFQLLTTRNISSEWWSHWFHGGLELQIEHHLFPQLPRHQLRAIAPRVRAIADRAGVPYKEMPFLTAVRICLEDLSVLAKLLNGVDCA</sequence>
<dbReference type="SMART" id="SM01117">
    <property type="entry name" value="Cyt-b5"/>
    <property type="match status" value="1"/>
</dbReference>
<dbReference type="InterPro" id="IPR012171">
    <property type="entry name" value="Fatty_acid_desaturase"/>
</dbReference>
<reference evidence="4" key="1">
    <citation type="submission" date="2021-01" db="EMBL/GenBank/DDBJ databases">
        <authorList>
            <person name="Corre E."/>
            <person name="Pelletier E."/>
            <person name="Niang G."/>
            <person name="Scheremetjew M."/>
            <person name="Finn R."/>
            <person name="Kale V."/>
            <person name="Holt S."/>
            <person name="Cochrane G."/>
            <person name="Meng A."/>
            <person name="Brown T."/>
            <person name="Cohen L."/>
        </authorList>
    </citation>
    <scope>NUCLEOTIDE SEQUENCE</scope>
    <source>
        <strain evidence="4">CCMP645</strain>
    </source>
</reference>
<feature type="transmembrane region" description="Helical" evidence="2">
    <location>
        <begin position="357"/>
        <end position="376"/>
    </location>
</feature>
<keyword evidence="2" id="KW-0472">Membrane</keyword>
<dbReference type="CDD" id="cd03506">
    <property type="entry name" value="Delta6-FADS-like"/>
    <property type="match status" value="1"/>
</dbReference>
<dbReference type="InterPro" id="IPR001199">
    <property type="entry name" value="Cyt_B5-like_heme/steroid-bd"/>
</dbReference>
<protein>
    <recommendedName>
        <fullName evidence="3">Cytochrome b5 heme-binding domain-containing protein</fullName>
    </recommendedName>
</protein>
<dbReference type="PANTHER" id="PTHR19353:SF19">
    <property type="entry name" value="DELTA(5) FATTY ACID DESATURASE C-RELATED"/>
    <property type="match status" value="1"/>
</dbReference>
<dbReference type="GO" id="GO:0016020">
    <property type="term" value="C:membrane"/>
    <property type="evidence" value="ECO:0007669"/>
    <property type="project" value="TreeGrafter"/>
</dbReference>
<proteinExistence type="predicted"/>
<dbReference type="InterPro" id="IPR005804">
    <property type="entry name" value="FA_desaturase_dom"/>
</dbReference>
<dbReference type="GO" id="GO:0006636">
    <property type="term" value="P:unsaturated fatty acid biosynthetic process"/>
    <property type="evidence" value="ECO:0007669"/>
    <property type="project" value="UniProtKB-ARBA"/>
</dbReference>
<feature type="region of interest" description="Disordered" evidence="1">
    <location>
        <begin position="493"/>
        <end position="534"/>
    </location>
</feature>
<dbReference type="Pfam" id="PF00487">
    <property type="entry name" value="FA_desaturase"/>
    <property type="match status" value="1"/>
</dbReference>
<feature type="transmembrane region" description="Helical" evidence="2">
    <location>
        <begin position="388"/>
        <end position="408"/>
    </location>
</feature>
<dbReference type="Pfam" id="PF00173">
    <property type="entry name" value="Cyt-b5"/>
    <property type="match status" value="1"/>
</dbReference>
<dbReference type="EMBL" id="HBIZ01011105">
    <property type="protein sequence ID" value="CAE0754009.1"/>
    <property type="molecule type" value="Transcribed_RNA"/>
</dbReference>
<evidence type="ECO:0000313" key="4">
    <source>
        <dbReference type="EMBL" id="CAE0754009.1"/>
    </source>
</evidence>
<feature type="domain" description="Cytochrome b5 heme-binding" evidence="3">
    <location>
        <begin position="538"/>
        <end position="613"/>
    </location>
</feature>
<feature type="transmembrane region" description="Helical" evidence="2">
    <location>
        <begin position="860"/>
        <end position="879"/>
    </location>
</feature>
<dbReference type="GO" id="GO:0042759">
    <property type="term" value="P:long-chain fatty acid biosynthetic process"/>
    <property type="evidence" value="ECO:0007669"/>
    <property type="project" value="UniProtKB-ARBA"/>
</dbReference>
<evidence type="ECO:0000256" key="2">
    <source>
        <dbReference type="SAM" id="Phobius"/>
    </source>
</evidence>
<dbReference type="GO" id="GO:0016717">
    <property type="term" value="F:oxidoreductase activity, acting on paired donors, with oxidation of a pair of donors resulting in the reduction of molecular oxygen to two molecules of water"/>
    <property type="evidence" value="ECO:0007669"/>
    <property type="project" value="TreeGrafter"/>
</dbReference>
<dbReference type="SUPFAM" id="SSF55856">
    <property type="entry name" value="Cytochrome b5-like heme/steroid binding domain"/>
    <property type="match status" value="1"/>
</dbReference>
<feature type="compositionally biased region" description="Basic and acidic residues" evidence="1">
    <location>
        <begin position="493"/>
        <end position="513"/>
    </location>
</feature>
<keyword evidence="2" id="KW-1133">Transmembrane helix</keyword>
<name>A0A7S4EUY4_CHRCT</name>
<evidence type="ECO:0000256" key="1">
    <source>
        <dbReference type="SAM" id="MobiDB-lite"/>
    </source>
</evidence>
<organism evidence="4">
    <name type="scientific">Chrysotila carterae</name>
    <name type="common">Marine alga</name>
    <name type="synonym">Syracosphaera carterae</name>
    <dbReference type="NCBI Taxonomy" id="13221"/>
    <lineage>
        <taxon>Eukaryota</taxon>
        <taxon>Haptista</taxon>
        <taxon>Haptophyta</taxon>
        <taxon>Prymnesiophyceae</taxon>
        <taxon>Isochrysidales</taxon>
        <taxon>Isochrysidaceae</taxon>
        <taxon>Chrysotila</taxon>
    </lineage>
</organism>
<dbReference type="Gene3D" id="3.10.120.10">
    <property type="entry name" value="Cytochrome b5-like heme/steroid binding domain"/>
    <property type="match status" value="1"/>
</dbReference>